<comment type="similarity">
    <text evidence="2">Belongs to the drug/metabolite transporter (DMT) superfamily. 10 TMS drug/metabolite exporter (DME) (TC 2.A.7.3) family.</text>
</comment>
<feature type="transmembrane region" description="Helical" evidence="6">
    <location>
        <begin position="20"/>
        <end position="39"/>
    </location>
</feature>
<keyword evidence="3 6" id="KW-0812">Transmembrane</keyword>
<evidence type="ECO:0000256" key="5">
    <source>
        <dbReference type="ARBA" id="ARBA00023136"/>
    </source>
</evidence>
<dbReference type="GO" id="GO:0016020">
    <property type="term" value="C:membrane"/>
    <property type="evidence" value="ECO:0007669"/>
    <property type="project" value="UniProtKB-SubCell"/>
</dbReference>
<feature type="transmembrane region" description="Helical" evidence="6">
    <location>
        <begin position="188"/>
        <end position="207"/>
    </location>
</feature>
<dbReference type="SUPFAM" id="SSF103481">
    <property type="entry name" value="Multidrug resistance efflux transporter EmrE"/>
    <property type="match status" value="2"/>
</dbReference>
<feature type="domain" description="EamA" evidence="7">
    <location>
        <begin position="17"/>
        <end position="148"/>
    </location>
</feature>
<dbReference type="STRING" id="588602.SAMN04487991_3786"/>
<evidence type="ECO:0000256" key="2">
    <source>
        <dbReference type="ARBA" id="ARBA00009853"/>
    </source>
</evidence>
<feature type="domain" description="EamA" evidence="7">
    <location>
        <begin position="158"/>
        <end position="287"/>
    </location>
</feature>
<dbReference type="EMBL" id="FORH01000008">
    <property type="protein sequence ID" value="SFK07584.1"/>
    <property type="molecule type" value="Genomic_DNA"/>
</dbReference>
<name>A0A1I3WIQ9_9RHOB</name>
<accession>A0A1I3WIQ9</accession>
<organism evidence="8 9">
    <name type="scientific">Celeribacter neptunius</name>
    <dbReference type="NCBI Taxonomy" id="588602"/>
    <lineage>
        <taxon>Bacteria</taxon>
        <taxon>Pseudomonadati</taxon>
        <taxon>Pseudomonadota</taxon>
        <taxon>Alphaproteobacteria</taxon>
        <taxon>Rhodobacterales</taxon>
        <taxon>Roseobacteraceae</taxon>
        <taxon>Celeribacter</taxon>
    </lineage>
</organism>
<keyword evidence="5 6" id="KW-0472">Membrane</keyword>
<evidence type="ECO:0000256" key="3">
    <source>
        <dbReference type="ARBA" id="ARBA00022692"/>
    </source>
</evidence>
<feature type="transmembrane region" description="Helical" evidence="6">
    <location>
        <begin position="270"/>
        <end position="288"/>
    </location>
</feature>
<sequence>MTTASSSAPDTGPNTVKGVLWMLFVTFNFVMVNVLVKYIGTDLPVLETAFLRFALGAVFLIPMLGTVRQVRFTAEIWKLAITRALFHATAMSLWFFAMTRIPMSEVTAMNFMNPIYITIGAVLIFRERIALQRSLALVVAVIGGLVILRPGFRALDPGHVAMIFSAMAFAGSYLLANALNKRVPSTVVVFLMSTMVPVVIAPLALAHWQAPNWTQLGMLFLTAAFATTAHYSMMRAFAHAPQSVVQPVTFVQLVWATILGMVLFGEAFDPFVMLGGAMIIGAISFITWREKRARQRAARTG</sequence>
<feature type="transmembrane region" description="Helical" evidence="6">
    <location>
        <begin position="45"/>
        <end position="64"/>
    </location>
</feature>
<dbReference type="PANTHER" id="PTHR22911:SF6">
    <property type="entry name" value="SOLUTE CARRIER FAMILY 35 MEMBER G1"/>
    <property type="match status" value="1"/>
</dbReference>
<dbReference type="Proteomes" id="UP000199630">
    <property type="component" value="Unassembled WGS sequence"/>
</dbReference>
<evidence type="ECO:0000259" key="7">
    <source>
        <dbReference type="Pfam" id="PF00892"/>
    </source>
</evidence>
<feature type="transmembrane region" description="Helical" evidence="6">
    <location>
        <begin position="76"/>
        <end position="96"/>
    </location>
</feature>
<dbReference type="Pfam" id="PF00892">
    <property type="entry name" value="EamA"/>
    <property type="match status" value="2"/>
</dbReference>
<keyword evidence="9" id="KW-1185">Reference proteome</keyword>
<evidence type="ECO:0000313" key="9">
    <source>
        <dbReference type="Proteomes" id="UP000199630"/>
    </source>
</evidence>
<evidence type="ECO:0000256" key="6">
    <source>
        <dbReference type="SAM" id="Phobius"/>
    </source>
</evidence>
<feature type="transmembrane region" description="Helical" evidence="6">
    <location>
        <begin position="134"/>
        <end position="152"/>
    </location>
</feature>
<dbReference type="RefSeq" id="WP_090062378.1">
    <property type="nucleotide sequence ID" value="NZ_FORH01000008.1"/>
</dbReference>
<dbReference type="OrthoDB" id="7374604at2"/>
<comment type="subcellular location">
    <subcellularLocation>
        <location evidence="1">Membrane</location>
        <topology evidence="1">Multi-pass membrane protein</topology>
    </subcellularLocation>
</comment>
<feature type="transmembrane region" description="Helical" evidence="6">
    <location>
        <begin position="244"/>
        <end position="264"/>
    </location>
</feature>
<evidence type="ECO:0000256" key="4">
    <source>
        <dbReference type="ARBA" id="ARBA00022989"/>
    </source>
</evidence>
<feature type="transmembrane region" description="Helical" evidence="6">
    <location>
        <begin position="108"/>
        <end position="125"/>
    </location>
</feature>
<gene>
    <name evidence="8" type="ORF">SAMN04487991_3786</name>
</gene>
<keyword evidence="4 6" id="KW-1133">Transmembrane helix</keyword>
<evidence type="ECO:0000313" key="8">
    <source>
        <dbReference type="EMBL" id="SFK07584.1"/>
    </source>
</evidence>
<dbReference type="Gene3D" id="1.10.3730.20">
    <property type="match status" value="2"/>
</dbReference>
<proteinExistence type="inferred from homology"/>
<evidence type="ECO:0000256" key="1">
    <source>
        <dbReference type="ARBA" id="ARBA00004141"/>
    </source>
</evidence>
<dbReference type="InterPro" id="IPR037185">
    <property type="entry name" value="EmrE-like"/>
</dbReference>
<dbReference type="InterPro" id="IPR000620">
    <property type="entry name" value="EamA_dom"/>
</dbReference>
<dbReference type="PANTHER" id="PTHR22911">
    <property type="entry name" value="ACYL-MALONYL CONDENSING ENZYME-RELATED"/>
    <property type="match status" value="1"/>
</dbReference>
<protein>
    <submittedName>
        <fullName evidence="8">Threonine/homoserine efflux transporter RhtA</fullName>
    </submittedName>
</protein>
<feature type="transmembrane region" description="Helical" evidence="6">
    <location>
        <begin position="213"/>
        <end position="232"/>
    </location>
</feature>
<reference evidence="9" key="1">
    <citation type="submission" date="2016-10" db="EMBL/GenBank/DDBJ databases">
        <authorList>
            <person name="Varghese N."/>
            <person name="Submissions S."/>
        </authorList>
    </citation>
    <scope>NUCLEOTIDE SEQUENCE [LARGE SCALE GENOMIC DNA]</scope>
    <source>
        <strain evidence="9">DSM 26471</strain>
    </source>
</reference>
<dbReference type="AlphaFoldDB" id="A0A1I3WIQ9"/>
<feature type="transmembrane region" description="Helical" evidence="6">
    <location>
        <begin position="158"/>
        <end position="176"/>
    </location>
</feature>